<dbReference type="eggNOG" id="COG0399">
    <property type="taxonomic scope" value="Bacteria"/>
</dbReference>
<evidence type="ECO:0000313" key="1">
    <source>
        <dbReference type="EMBL" id="KFF00362.1"/>
    </source>
</evidence>
<dbReference type="AlphaFoldDB" id="A0A085Z7E8"/>
<organism evidence="1 2">
    <name type="scientific">Chryseobacterium formosense</name>
    <dbReference type="NCBI Taxonomy" id="236814"/>
    <lineage>
        <taxon>Bacteria</taxon>
        <taxon>Pseudomonadati</taxon>
        <taxon>Bacteroidota</taxon>
        <taxon>Flavobacteriia</taxon>
        <taxon>Flavobacteriales</taxon>
        <taxon>Weeksellaceae</taxon>
        <taxon>Chryseobacterium group</taxon>
        <taxon>Chryseobacterium</taxon>
    </lineage>
</organism>
<evidence type="ECO:0000313" key="2">
    <source>
        <dbReference type="Proteomes" id="UP000028713"/>
    </source>
</evidence>
<dbReference type="EMBL" id="JPRP01000001">
    <property type="protein sequence ID" value="KFF00362.1"/>
    <property type="molecule type" value="Genomic_DNA"/>
</dbReference>
<dbReference type="RefSeq" id="WP_034674524.1">
    <property type="nucleotide sequence ID" value="NZ_FPAP01000001.1"/>
</dbReference>
<gene>
    <name evidence="1" type="ORF">IX39_06820</name>
</gene>
<accession>A0A085Z7E8</accession>
<name>A0A085Z7E8_9FLAO</name>
<dbReference type="InterPro" id="IPR015424">
    <property type="entry name" value="PyrdxlP-dep_Trfase"/>
</dbReference>
<proteinExistence type="predicted"/>
<keyword evidence="2" id="KW-1185">Reference proteome</keyword>
<sequence>MLSREFGSDFFYTNQFPLSHDALYLQDYIKHDYCLHYSGRTALYAVLEHGIKNLGWKNVYIPEYFCHEVINYQKQLPINIIMYKDGPYVENFNVDAFDELDQTENVIFIVNYFGVQIPKKLSLKNAHVIEDHTHSLTSDWVKTSDAHFCIASLRKSMPIPTGGIYWSPKGLALPEKNTGNKDFISASFFMKLSGMFLKSDYMKGENVEKSDFRKLYLDSESMFGDLHTQGELPEFGEKLIHSIPLSKINRIKRENYKILQAKLSKKFNLLNVLTDTTETPLGFILVMNNKEERDDFKSYLIEKSIYPAVLWPNQVEKDAIDFSEKFIFLHCDFRYSEEDIEYLSTILNSYYSN</sequence>
<evidence type="ECO:0008006" key="3">
    <source>
        <dbReference type="Google" id="ProtNLM"/>
    </source>
</evidence>
<dbReference type="STRING" id="236814.IX39_06820"/>
<dbReference type="SUPFAM" id="SSF53383">
    <property type="entry name" value="PLP-dependent transferases"/>
    <property type="match status" value="1"/>
</dbReference>
<comment type="caution">
    <text evidence="1">The sequence shown here is derived from an EMBL/GenBank/DDBJ whole genome shotgun (WGS) entry which is preliminary data.</text>
</comment>
<dbReference type="OrthoDB" id="8955051at2"/>
<dbReference type="Proteomes" id="UP000028713">
    <property type="component" value="Unassembled WGS sequence"/>
</dbReference>
<reference evidence="1 2" key="1">
    <citation type="submission" date="2014-07" db="EMBL/GenBank/DDBJ databases">
        <title>Genome of Chryseobacterium formosense LMG 24722.</title>
        <authorList>
            <person name="Pipes S.E."/>
            <person name="Stropko S.J."/>
            <person name="Newman J.D."/>
        </authorList>
    </citation>
    <scope>NUCLEOTIDE SEQUENCE [LARGE SCALE GENOMIC DNA]</scope>
    <source>
        <strain evidence="1 2">LMG 24722</strain>
    </source>
</reference>
<protein>
    <recommendedName>
        <fullName evidence="3">DegT/DnrJ/EryC1/StrS aminotransferase family protein</fullName>
    </recommendedName>
</protein>